<organism evidence="3 4">
    <name type="scientific">Oryza meyeriana var. granulata</name>
    <dbReference type="NCBI Taxonomy" id="110450"/>
    <lineage>
        <taxon>Eukaryota</taxon>
        <taxon>Viridiplantae</taxon>
        <taxon>Streptophyta</taxon>
        <taxon>Embryophyta</taxon>
        <taxon>Tracheophyta</taxon>
        <taxon>Spermatophyta</taxon>
        <taxon>Magnoliopsida</taxon>
        <taxon>Liliopsida</taxon>
        <taxon>Poales</taxon>
        <taxon>Poaceae</taxon>
        <taxon>BOP clade</taxon>
        <taxon>Oryzoideae</taxon>
        <taxon>Oryzeae</taxon>
        <taxon>Oryzinae</taxon>
        <taxon>Oryza</taxon>
        <taxon>Oryza meyeriana</taxon>
    </lineage>
</organism>
<feature type="region of interest" description="Disordered" evidence="1">
    <location>
        <begin position="103"/>
        <end position="135"/>
    </location>
</feature>
<dbReference type="AlphaFoldDB" id="A0A6G1D8M9"/>
<comment type="caution">
    <text evidence="3">The sequence shown here is derived from an EMBL/GenBank/DDBJ whole genome shotgun (WGS) entry which is preliminary data.</text>
</comment>
<proteinExistence type="predicted"/>
<keyword evidence="2" id="KW-0732">Signal</keyword>
<feature type="compositionally biased region" description="Basic and acidic residues" evidence="1">
    <location>
        <begin position="106"/>
        <end position="119"/>
    </location>
</feature>
<reference evidence="3 4" key="1">
    <citation type="submission" date="2019-11" db="EMBL/GenBank/DDBJ databases">
        <title>Whole genome sequence of Oryza granulata.</title>
        <authorList>
            <person name="Li W."/>
        </authorList>
    </citation>
    <scope>NUCLEOTIDE SEQUENCE [LARGE SCALE GENOMIC DNA]</scope>
    <source>
        <strain evidence="4">cv. Menghai</strain>
        <tissue evidence="3">Leaf</tissue>
    </source>
</reference>
<gene>
    <name evidence="3" type="ORF">E2562_031621</name>
</gene>
<protein>
    <submittedName>
        <fullName evidence="3">Uncharacterized protein</fullName>
    </submittedName>
</protein>
<accession>A0A6G1D8M9</accession>
<dbReference type="Proteomes" id="UP000479710">
    <property type="component" value="Unassembled WGS sequence"/>
</dbReference>
<dbReference type="EMBL" id="SPHZ02000007">
    <property type="protein sequence ID" value="KAF0909115.1"/>
    <property type="molecule type" value="Genomic_DNA"/>
</dbReference>
<evidence type="ECO:0000313" key="4">
    <source>
        <dbReference type="Proteomes" id="UP000479710"/>
    </source>
</evidence>
<feature type="chain" id="PRO_5026186863" evidence="2">
    <location>
        <begin position="32"/>
        <end position="178"/>
    </location>
</feature>
<evidence type="ECO:0000256" key="1">
    <source>
        <dbReference type="SAM" id="MobiDB-lite"/>
    </source>
</evidence>
<feature type="signal peptide" evidence="2">
    <location>
        <begin position="1"/>
        <end position="31"/>
    </location>
</feature>
<sequence length="178" mass="18893">MASCSCKLRAAAMVASIFFLALLLSPPCTIPSHLQPRRITSLGERDHDRDGDFSSSCAAGFLRIATPPSSSPRLPPAHPAALFLHLAAQPLCALPPPHGAAARLRGKVEEEGSRVGRREARGRRRRGSDAEETSGAARGEIAVAVVFALAQRRDAARLLVGWAGLDTPSISMDENAPR</sequence>
<evidence type="ECO:0000313" key="3">
    <source>
        <dbReference type="EMBL" id="KAF0909115.1"/>
    </source>
</evidence>
<keyword evidence="4" id="KW-1185">Reference proteome</keyword>
<evidence type="ECO:0000256" key="2">
    <source>
        <dbReference type="SAM" id="SignalP"/>
    </source>
</evidence>
<name>A0A6G1D8M9_9ORYZ</name>